<proteinExistence type="predicted"/>
<evidence type="ECO:0008006" key="3">
    <source>
        <dbReference type="Google" id="ProtNLM"/>
    </source>
</evidence>
<protein>
    <recommendedName>
        <fullName evidence="3">DZANK-type domain-containing protein</fullName>
    </recommendedName>
</protein>
<gene>
    <name evidence="1" type="ORF">KDK_81440</name>
</gene>
<sequence length="265" mass="28979">MEERVYQGNIDPTGLADYLVNTFHQNYDYMGYSSRYTTMAQKVGQDDHLLVQIARARAWSGRIRSSLGVSISRVPGGVSVSIGQSNWFDDPAIAGSLIGAIFWPPLLLFPLIRGARNFGFYQDVWDAVDTYCNQSGATPGSTTTAHGVYCNNCGSVNDEGVSNCHTCGAPLHAQQPAAQASPSTVTCPNCNANVSDGKFCSNCAAHPSRTRLIQTQIIQVKSSCIMHLTQELFTCMILIKPLYQCADTMAYRAIRDKSIMRRCGQ</sequence>
<evidence type="ECO:0000313" key="1">
    <source>
        <dbReference type="EMBL" id="GCE24344.1"/>
    </source>
</evidence>
<accession>A0A402AZ08</accession>
<organism evidence="1 2">
    <name type="scientific">Dictyobacter kobayashii</name>
    <dbReference type="NCBI Taxonomy" id="2014872"/>
    <lineage>
        <taxon>Bacteria</taxon>
        <taxon>Bacillati</taxon>
        <taxon>Chloroflexota</taxon>
        <taxon>Ktedonobacteria</taxon>
        <taxon>Ktedonobacterales</taxon>
        <taxon>Dictyobacteraceae</taxon>
        <taxon>Dictyobacter</taxon>
    </lineage>
</organism>
<dbReference type="RefSeq" id="WP_126557569.1">
    <property type="nucleotide sequence ID" value="NZ_BIFS01000002.1"/>
</dbReference>
<dbReference type="OrthoDB" id="162516at2"/>
<dbReference type="AlphaFoldDB" id="A0A402AZ08"/>
<name>A0A402AZ08_9CHLR</name>
<reference evidence="2" key="1">
    <citation type="submission" date="2018-12" db="EMBL/GenBank/DDBJ databases">
        <title>Tengunoibacter tsumagoiensis gen. nov., sp. nov., Dictyobacter kobayashii sp. nov., D. alpinus sp. nov., and D. joshuensis sp. nov. and description of Dictyobacteraceae fam. nov. within the order Ktedonobacterales isolated from Tengu-no-mugimeshi.</title>
        <authorList>
            <person name="Wang C.M."/>
            <person name="Zheng Y."/>
            <person name="Sakai Y."/>
            <person name="Toyoda A."/>
            <person name="Minakuchi Y."/>
            <person name="Abe K."/>
            <person name="Yokota A."/>
            <person name="Yabe S."/>
        </authorList>
    </citation>
    <scope>NUCLEOTIDE SEQUENCE [LARGE SCALE GENOMIC DNA]</scope>
    <source>
        <strain evidence="2">Uno11</strain>
    </source>
</reference>
<dbReference type="Proteomes" id="UP000287188">
    <property type="component" value="Unassembled WGS sequence"/>
</dbReference>
<dbReference type="EMBL" id="BIFS01000002">
    <property type="protein sequence ID" value="GCE24344.1"/>
    <property type="molecule type" value="Genomic_DNA"/>
</dbReference>
<keyword evidence="2" id="KW-1185">Reference proteome</keyword>
<comment type="caution">
    <text evidence="1">The sequence shown here is derived from an EMBL/GenBank/DDBJ whole genome shotgun (WGS) entry which is preliminary data.</text>
</comment>
<evidence type="ECO:0000313" key="2">
    <source>
        <dbReference type="Proteomes" id="UP000287188"/>
    </source>
</evidence>